<dbReference type="Gene3D" id="3.30.160.20">
    <property type="match status" value="1"/>
</dbReference>
<dbReference type="InterPro" id="IPR045853">
    <property type="entry name" value="Pep_chain_release_fac_I_sf"/>
</dbReference>
<feature type="domain" description="Prokaryotic-type class I peptide chain release factors" evidence="3">
    <location>
        <begin position="22"/>
        <end position="38"/>
    </location>
</feature>
<dbReference type="RefSeq" id="WP_353113318.1">
    <property type="nucleotide sequence ID" value="NZ_APND01000006.1"/>
</dbReference>
<dbReference type="SUPFAM" id="SSF75620">
    <property type="entry name" value="Release factor"/>
    <property type="match status" value="1"/>
</dbReference>
<reference evidence="4 5" key="1">
    <citation type="submission" date="2013-03" db="EMBL/GenBank/DDBJ databases">
        <title>Salinisphaera dokdonensis CL-ES53 Genome Sequencing.</title>
        <authorList>
            <person name="Li C."/>
            <person name="Lai Q."/>
            <person name="Shao Z."/>
        </authorList>
    </citation>
    <scope>NUCLEOTIDE SEQUENCE [LARGE SCALE GENOMIC DNA]</scope>
    <source>
        <strain evidence="4 5">CL-ES53</strain>
    </source>
</reference>
<evidence type="ECO:0000313" key="4">
    <source>
        <dbReference type="EMBL" id="MES1930779.1"/>
    </source>
</evidence>
<comment type="caution">
    <text evidence="4">The sequence shown here is derived from an EMBL/GenBank/DDBJ whole genome shotgun (WGS) entry which is preliminary data.</text>
</comment>
<sequence>MPLVISNQVSLADSEIEWHAVRSSGAGGQNVNKVATAVHLRFDIQASSLPDFYKERLLARRDRRITRDGVIVIKAQQFRSQDKNREDALARLQAIVRSATAVARRRKPTKPSRRAKRKRMDHKTKRGRTKTLRGRPSRDD</sequence>
<dbReference type="EMBL" id="APND01000006">
    <property type="protein sequence ID" value="MES1930779.1"/>
    <property type="molecule type" value="Genomic_DNA"/>
</dbReference>
<accession>A0ABV2B4G3</accession>
<dbReference type="Proteomes" id="UP001460888">
    <property type="component" value="Unassembled WGS sequence"/>
</dbReference>
<comment type="similarity">
    <text evidence="1">Belongs to the prokaryotic/mitochondrial release factor family.</text>
</comment>
<evidence type="ECO:0000256" key="1">
    <source>
        <dbReference type="ARBA" id="ARBA00010835"/>
    </source>
</evidence>
<dbReference type="PROSITE" id="PS00745">
    <property type="entry name" value="RF_PROK_I"/>
    <property type="match status" value="1"/>
</dbReference>
<organism evidence="4 5">
    <name type="scientific">Salinisphaera dokdonensis CL-ES53</name>
    <dbReference type="NCBI Taxonomy" id="1304272"/>
    <lineage>
        <taxon>Bacteria</taxon>
        <taxon>Pseudomonadati</taxon>
        <taxon>Pseudomonadota</taxon>
        <taxon>Gammaproteobacteria</taxon>
        <taxon>Salinisphaerales</taxon>
        <taxon>Salinisphaeraceae</taxon>
        <taxon>Salinisphaera</taxon>
    </lineage>
</organism>
<keyword evidence="5" id="KW-1185">Reference proteome</keyword>
<feature type="compositionally biased region" description="Basic residues" evidence="2">
    <location>
        <begin position="103"/>
        <end position="140"/>
    </location>
</feature>
<dbReference type="Pfam" id="PF00472">
    <property type="entry name" value="RF-1"/>
    <property type="match status" value="1"/>
</dbReference>
<evidence type="ECO:0000313" key="5">
    <source>
        <dbReference type="Proteomes" id="UP001460888"/>
    </source>
</evidence>
<dbReference type="InterPro" id="IPR000352">
    <property type="entry name" value="Pep_chain_release_fac_I"/>
</dbReference>
<proteinExistence type="inferred from homology"/>
<evidence type="ECO:0000259" key="3">
    <source>
        <dbReference type="PROSITE" id="PS00745"/>
    </source>
</evidence>
<name>A0ABV2B4G3_9GAMM</name>
<dbReference type="PANTHER" id="PTHR47814">
    <property type="entry name" value="PEPTIDYL-TRNA HYDROLASE ARFB"/>
    <property type="match status" value="1"/>
</dbReference>
<gene>
    <name evidence="4" type="ORF">SADO_16088</name>
</gene>
<evidence type="ECO:0000256" key="2">
    <source>
        <dbReference type="SAM" id="MobiDB-lite"/>
    </source>
</evidence>
<dbReference type="PANTHER" id="PTHR47814:SF1">
    <property type="entry name" value="PEPTIDYL-TRNA HYDROLASE ARFB"/>
    <property type="match status" value="1"/>
</dbReference>
<feature type="region of interest" description="Disordered" evidence="2">
    <location>
        <begin position="100"/>
        <end position="140"/>
    </location>
</feature>
<dbReference type="NCBIfam" id="NF006718">
    <property type="entry name" value="PRK09256.1"/>
    <property type="match status" value="1"/>
</dbReference>
<protein>
    <submittedName>
        <fullName evidence="4">Class I peptide chain release factor</fullName>
    </submittedName>
</protein>